<keyword evidence="9 10" id="KW-0368">Histidine biosynthesis</keyword>
<dbReference type="PANTHER" id="PTHR42945:SF11">
    <property type="entry name" value="PHOSPHORIBOSYL-AMP CYCLOHYDROLASE"/>
    <property type="match status" value="1"/>
</dbReference>
<dbReference type="EC" id="3.5.4.19" evidence="10"/>
<feature type="binding site" evidence="10">
    <location>
        <position position="91"/>
    </location>
    <ligand>
        <name>Zn(2+)</name>
        <dbReference type="ChEBI" id="CHEBI:29105"/>
        <note>ligand shared between dimeric partners</note>
    </ligand>
</feature>
<comment type="cofactor">
    <cofactor evidence="10">
        <name>Zn(2+)</name>
        <dbReference type="ChEBI" id="CHEBI:29105"/>
    </cofactor>
    <text evidence="10">Binds 1 zinc ion per subunit.</text>
</comment>
<keyword evidence="5 10" id="KW-0479">Metal-binding</keyword>
<dbReference type="Gene3D" id="3.10.20.810">
    <property type="entry name" value="Phosphoribosyl-AMP cyclohydrolase"/>
    <property type="match status" value="1"/>
</dbReference>
<feature type="binding site" evidence="10">
    <location>
        <position position="94"/>
    </location>
    <ligand>
        <name>Mg(2+)</name>
        <dbReference type="ChEBI" id="CHEBI:18420"/>
    </ligand>
</feature>
<feature type="binding site" evidence="10">
    <location>
        <position position="90"/>
    </location>
    <ligand>
        <name>Mg(2+)</name>
        <dbReference type="ChEBI" id="CHEBI:18420"/>
    </ligand>
</feature>
<evidence type="ECO:0000256" key="3">
    <source>
        <dbReference type="ARBA" id="ARBA00022490"/>
    </source>
</evidence>
<keyword evidence="13" id="KW-1185">Reference proteome</keyword>
<comment type="similarity">
    <text evidence="10">Belongs to the PRA-CH family.</text>
</comment>
<dbReference type="SUPFAM" id="SSF141734">
    <property type="entry name" value="HisI-like"/>
    <property type="match status" value="1"/>
</dbReference>
<dbReference type="Proteomes" id="UP001410795">
    <property type="component" value="Unassembled WGS sequence"/>
</dbReference>
<evidence type="ECO:0000256" key="1">
    <source>
        <dbReference type="ARBA" id="ARBA00000024"/>
    </source>
</evidence>
<evidence type="ECO:0000256" key="6">
    <source>
        <dbReference type="ARBA" id="ARBA00022801"/>
    </source>
</evidence>
<protein>
    <recommendedName>
        <fullName evidence="10">Phosphoribosyl-AMP cyclohydrolase</fullName>
        <shortName evidence="10">PRA-CH</shortName>
        <ecNumber evidence="10">3.5.4.19</ecNumber>
    </recommendedName>
</protein>
<feature type="binding site" evidence="10">
    <location>
        <position position="107"/>
    </location>
    <ligand>
        <name>Zn(2+)</name>
        <dbReference type="ChEBI" id="CHEBI:29105"/>
        <note>ligand shared between dimeric partners</note>
    </ligand>
</feature>
<evidence type="ECO:0000256" key="7">
    <source>
        <dbReference type="ARBA" id="ARBA00022833"/>
    </source>
</evidence>
<comment type="pathway">
    <text evidence="2 10">Amino-acid biosynthesis; L-histidine biosynthesis; L-histidine from 5-phospho-alpha-D-ribose 1-diphosphate: step 3/9.</text>
</comment>
<evidence type="ECO:0000256" key="10">
    <source>
        <dbReference type="HAMAP-Rule" id="MF_01021"/>
    </source>
</evidence>
<keyword evidence="8 10" id="KW-0460">Magnesium</keyword>
<gene>
    <name evidence="10 12" type="primary">hisI</name>
    <name evidence="12" type="ORF">GCM10022202_01030</name>
</gene>
<evidence type="ECO:0000256" key="2">
    <source>
        <dbReference type="ARBA" id="ARBA00005169"/>
    </source>
</evidence>
<dbReference type="InterPro" id="IPR026660">
    <property type="entry name" value="PRA-CH"/>
</dbReference>
<dbReference type="RefSeq" id="WP_221857676.1">
    <property type="nucleotide sequence ID" value="NZ_BAAAYV010000002.1"/>
</dbReference>
<keyword evidence="6 10" id="KW-0378">Hydrolase</keyword>
<evidence type="ECO:0000313" key="12">
    <source>
        <dbReference type="EMBL" id="GAA3645609.1"/>
    </source>
</evidence>
<dbReference type="InterPro" id="IPR038019">
    <property type="entry name" value="PRib_AMP_CycHydrolase_sf"/>
</dbReference>
<evidence type="ECO:0000256" key="4">
    <source>
        <dbReference type="ARBA" id="ARBA00022605"/>
    </source>
</evidence>
<feature type="domain" description="Phosphoribosyl-AMP cyclohydrolase" evidence="11">
    <location>
        <begin position="43"/>
        <end position="115"/>
    </location>
</feature>
<dbReference type="InterPro" id="IPR002496">
    <property type="entry name" value="PRib_AMP_CycHydrolase_dom"/>
</dbReference>
<comment type="catalytic activity">
    <reaction evidence="1 10">
        <text>1-(5-phospho-beta-D-ribosyl)-5'-AMP + H2O = 1-(5-phospho-beta-D-ribosyl)-5-[(5-phospho-beta-D-ribosylamino)methylideneamino]imidazole-4-carboxamide</text>
        <dbReference type="Rhea" id="RHEA:20049"/>
        <dbReference type="ChEBI" id="CHEBI:15377"/>
        <dbReference type="ChEBI" id="CHEBI:58435"/>
        <dbReference type="ChEBI" id="CHEBI:59457"/>
        <dbReference type="EC" id="3.5.4.19"/>
    </reaction>
</comment>
<dbReference type="PANTHER" id="PTHR42945">
    <property type="entry name" value="HISTIDINE BIOSYNTHESIS BIFUNCTIONAL PROTEIN"/>
    <property type="match status" value="1"/>
</dbReference>
<name>A0ABP7B1T6_9MICO</name>
<evidence type="ECO:0000256" key="5">
    <source>
        <dbReference type="ARBA" id="ARBA00022723"/>
    </source>
</evidence>
<dbReference type="EMBL" id="BAAAYV010000002">
    <property type="protein sequence ID" value="GAA3645609.1"/>
    <property type="molecule type" value="Genomic_DNA"/>
</dbReference>
<keyword evidence="3 10" id="KW-0963">Cytoplasm</keyword>
<keyword evidence="7 10" id="KW-0862">Zinc</keyword>
<evidence type="ECO:0000313" key="13">
    <source>
        <dbReference type="Proteomes" id="UP001410795"/>
    </source>
</evidence>
<comment type="cofactor">
    <cofactor evidence="10">
        <name>Mg(2+)</name>
        <dbReference type="ChEBI" id="CHEBI:18420"/>
    </cofactor>
    <text evidence="10">Binds 1 Mg(2+) ion per subunit.</text>
</comment>
<dbReference type="HAMAP" id="MF_01021">
    <property type="entry name" value="HisI"/>
    <property type="match status" value="1"/>
</dbReference>
<proteinExistence type="inferred from homology"/>
<dbReference type="Pfam" id="PF01502">
    <property type="entry name" value="PRA-CH"/>
    <property type="match status" value="1"/>
</dbReference>
<accession>A0ABP7B1T6</accession>
<comment type="function">
    <text evidence="10">Catalyzes the hydrolysis of the adenine ring of phosphoribosyl-AMP.</text>
</comment>
<feature type="binding site" evidence="10">
    <location>
        <position position="114"/>
    </location>
    <ligand>
        <name>Zn(2+)</name>
        <dbReference type="ChEBI" id="CHEBI:29105"/>
        <note>ligand shared between dimeric partners</note>
    </ligand>
</feature>
<sequence>MSDESTTPRPQEDVEARIARVAFNGDGLVPAIVQQWDTREVLMMAWLDAEALRRTLTTGRVTYWSRSRQEYWRKGDTSGNVQRVVGARLDCDGDAVLLQVEQTGPACHTGTRTCFDADDLHAVAADLGGDTKAAG</sequence>
<dbReference type="NCBIfam" id="NF000768">
    <property type="entry name" value="PRK00051.1"/>
    <property type="match status" value="1"/>
</dbReference>
<organism evidence="12 13">
    <name type="scientific">Microbacterium marinilacus</name>
    <dbReference type="NCBI Taxonomy" id="415209"/>
    <lineage>
        <taxon>Bacteria</taxon>
        <taxon>Bacillati</taxon>
        <taxon>Actinomycetota</taxon>
        <taxon>Actinomycetes</taxon>
        <taxon>Micrococcales</taxon>
        <taxon>Microbacteriaceae</taxon>
        <taxon>Microbacterium</taxon>
    </lineage>
</organism>
<comment type="subcellular location">
    <subcellularLocation>
        <location evidence="10">Cytoplasm</location>
    </subcellularLocation>
</comment>
<evidence type="ECO:0000259" key="11">
    <source>
        <dbReference type="Pfam" id="PF01502"/>
    </source>
</evidence>
<feature type="binding site" evidence="10">
    <location>
        <position position="92"/>
    </location>
    <ligand>
        <name>Mg(2+)</name>
        <dbReference type="ChEBI" id="CHEBI:18420"/>
    </ligand>
</feature>
<evidence type="ECO:0000256" key="9">
    <source>
        <dbReference type="ARBA" id="ARBA00023102"/>
    </source>
</evidence>
<evidence type="ECO:0000256" key="8">
    <source>
        <dbReference type="ARBA" id="ARBA00022842"/>
    </source>
</evidence>
<comment type="caution">
    <text evidence="12">The sequence shown here is derived from an EMBL/GenBank/DDBJ whole genome shotgun (WGS) entry which is preliminary data.</text>
</comment>
<comment type="subunit">
    <text evidence="10">Homodimer.</text>
</comment>
<reference evidence="13" key="1">
    <citation type="journal article" date="2019" name="Int. J. Syst. Evol. Microbiol.">
        <title>The Global Catalogue of Microorganisms (GCM) 10K type strain sequencing project: providing services to taxonomists for standard genome sequencing and annotation.</title>
        <authorList>
            <consortium name="The Broad Institute Genomics Platform"/>
            <consortium name="The Broad Institute Genome Sequencing Center for Infectious Disease"/>
            <person name="Wu L."/>
            <person name="Ma J."/>
        </authorList>
    </citation>
    <scope>NUCLEOTIDE SEQUENCE [LARGE SCALE GENOMIC DNA]</scope>
    <source>
        <strain evidence="13">JCM 16546</strain>
    </source>
</reference>
<keyword evidence="4 10" id="KW-0028">Amino-acid biosynthesis</keyword>